<gene>
    <name evidence="7" type="ORF">SAMN05216354_1812</name>
</gene>
<keyword evidence="2" id="KW-1003">Cell membrane</keyword>
<feature type="transmembrane region" description="Helical" evidence="6">
    <location>
        <begin position="349"/>
        <end position="369"/>
    </location>
</feature>
<comment type="subcellular location">
    <subcellularLocation>
        <location evidence="1">Cell membrane</location>
        <topology evidence="1">Multi-pass membrane protein</topology>
    </subcellularLocation>
</comment>
<evidence type="ECO:0000256" key="3">
    <source>
        <dbReference type="ARBA" id="ARBA00022692"/>
    </source>
</evidence>
<proteinExistence type="predicted"/>
<evidence type="ECO:0000313" key="7">
    <source>
        <dbReference type="EMBL" id="SEF83653.1"/>
    </source>
</evidence>
<dbReference type="RefSeq" id="WP_103915741.1">
    <property type="nucleotide sequence ID" value="NZ_FNUV01000004.1"/>
</dbReference>
<dbReference type="AlphaFoldDB" id="A0A1H5V8W5"/>
<feature type="transmembrane region" description="Helical" evidence="6">
    <location>
        <begin position="16"/>
        <end position="37"/>
    </location>
</feature>
<evidence type="ECO:0000256" key="6">
    <source>
        <dbReference type="SAM" id="Phobius"/>
    </source>
</evidence>
<keyword evidence="3 6" id="KW-0812">Transmembrane</keyword>
<feature type="transmembrane region" description="Helical" evidence="6">
    <location>
        <begin position="439"/>
        <end position="458"/>
    </location>
</feature>
<dbReference type="Proteomes" id="UP000236735">
    <property type="component" value="Unassembled WGS sequence"/>
</dbReference>
<evidence type="ECO:0000256" key="1">
    <source>
        <dbReference type="ARBA" id="ARBA00004651"/>
    </source>
</evidence>
<dbReference type="GO" id="GO:0005886">
    <property type="term" value="C:plasma membrane"/>
    <property type="evidence" value="ECO:0007669"/>
    <property type="project" value="UniProtKB-SubCell"/>
</dbReference>
<evidence type="ECO:0000256" key="5">
    <source>
        <dbReference type="ARBA" id="ARBA00023136"/>
    </source>
</evidence>
<evidence type="ECO:0000313" key="8">
    <source>
        <dbReference type="Proteomes" id="UP000236735"/>
    </source>
</evidence>
<feature type="transmembrane region" description="Helical" evidence="6">
    <location>
        <begin position="128"/>
        <end position="149"/>
    </location>
</feature>
<keyword evidence="5 6" id="KW-0472">Membrane</keyword>
<name>A0A1H5V8W5_XYLRU</name>
<sequence length="514" mass="57455">MEQGCLDKKKILKNTILLYGRMMLSLLINLYCSRIILQTLGVVDYGVCNVVGGVVSLFSLIFSPLNASTNRFLTFEIGTGNMQRLNQVLSASMLIHLGLALLVCLFMETLGLWFVSNVLVIPAERLQAAVWVLHFSVLSAFFFIVQAPFTADIISHERMGVFAAISLMEVVLKLVMVLCLARVDYDKLIAYGFLFSLISVVTFLVNVWYCHTRFEEARGKRLYDKGIAKNLLSFMGWSLTGGLAGICNGQGVNILLNVFFGPSVNAARGVAMQVQNALNSFSSNIHQAINPQITITYASNRLDDMYKLVVAASKYTYLFLFVLSLPIFCYAPYVLTLWLGHYPPFAVDFVRIILILNLIEAQVNPLVIANHATGNIRKFQIWVEAVNVLTLPLSYLFLKFVSAADPVIVYYIFLLVALAAQCVRIAIVLPNIRMRLAYYLQRVIVPLIKFSALMAVLGYGCVRAVASPDIYNFIMVSGIMLLSGCLLAFFVALSDHERTYVISLCRRWPFGKRL</sequence>
<feature type="transmembrane region" description="Helical" evidence="6">
    <location>
        <begin position="408"/>
        <end position="427"/>
    </location>
</feature>
<feature type="transmembrane region" description="Helical" evidence="6">
    <location>
        <begin position="381"/>
        <end position="402"/>
    </location>
</feature>
<protein>
    <submittedName>
        <fullName evidence="7">Membrane protein involved in the export of O-antigen and teichoic acid</fullName>
    </submittedName>
</protein>
<feature type="transmembrane region" description="Helical" evidence="6">
    <location>
        <begin position="470"/>
        <end position="493"/>
    </location>
</feature>
<reference evidence="7 8" key="1">
    <citation type="submission" date="2016-10" db="EMBL/GenBank/DDBJ databases">
        <authorList>
            <person name="de Groot N.N."/>
        </authorList>
    </citation>
    <scope>NUCLEOTIDE SEQUENCE [LARGE SCALE GENOMIC DNA]</scope>
    <source>
        <strain evidence="7 8">AR32</strain>
    </source>
</reference>
<accession>A0A1H5V8W5</accession>
<feature type="transmembrane region" description="Helical" evidence="6">
    <location>
        <begin position="189"/>
        <end position="211"/>
    </location>
</feature>
<feature type="transmembrane region" description="Helical" evidence="6">
    <location>
        <begin position="161"/>
        <end position="183"/>
    </location>
</feature>
<dbReference type="PANTHER" id="PTHR30250:SF26">
    <property type="entry name" value="PSMA PROTEIN"/>
    <property type="match status" value="1"/>
</dbReference>
<keyword evidence="4 6" id="KW-1133">Transmembrane helix</keyword>
<feature type="transmembrane region" description="Helical" evidence="6">
    <location>
        <begin position="315"/>
        <end position="337"/>
    </location>
</feature>
<dbReference type="PANTHER" id="PTHR30250">
    <property type="entry name" value="PST FAMILY PREDICTED COLANIC ACID TRANSPORTER"/>
    <property type="match status" value="1"/>
</dbReference>
<dbReference type="InterPro" id="IPR050833">
    <property type="entry name" value="Poly_Biosynth_Transport"/>
</dbReference>
<evidence type="ECO:0000256" key="2">
    <source>
        <dbReference type="ARBA" id="ARBA00022475"/>
    </source>
</evidence>
<organism evidence="7 8">
    <name type="scientific">Xylanibacter ruminicola</name>
    <name type="common">Prevotella ruminicola</name>
    <dbReference type="NCBI Taxonomy" id="839"/>
    <lineage>
        <taxon>Bacteria</taxon>
        <taxon>Pseudomonadati</taxon>
        <taxon>Bacteroidota</taxon>
        <taxon>Bacteroidia</taxon>
        <taxon>Bacteroidales</taxon>
        <taxon>Prevotellaceae</taxon>
        <taxon>Xylanibacter</taxon>
    </lineage>
</organism>
<dbReference type="EMBL" id="FNUV01000004">
    <property type="protein sequence ID" value="SEF83653.1"/>
    <property type="molecule type" value="Genomic_DNA"/>
</dbReference>
<feature type="transmembrane region" description="Helical" evidence="6">
    <location>
        <begin position="88"/>
        <end position="116"/>
    </location>
</feature>
<feature type="transmembrane region" description="Helical" evidence="6">
    <location>
        <begin position="43"/>
        <end position="67"/>
    </location>
</feature>
<evidence type="ECO:0000256" key="4">
    <source>
        <dbReference type="ARBA" id="ARBA00022989"/>
    </source>
</evidence>